<organism evidence="1 2">
    <name type="scientific">Candidatus Filomicrobium marinum</name>
    <dbReference type="NCBI Taxonomy" id="1608628"/>
    <lineage>
        <taxon>Bacteria</taxon>
        <taxon>Pseudomonadati</taxon>
        <taxon>Pseudomonadota</taxon>
        <taxon>Alphaproteobacteria</taxon>
        <taxon>Hyphomicrobiales</taxon>
        <taxon>Hyphomicrobiaceae</taxon>
        <taxon>Filomicrobium</taxon>
    </lineage>
</organism>
<dbReference type="InterPro" id="IPR043519">
    <property type="entry name" value="NT_sf"/>
</dbReference>
<gene>
    <name evidence="1" type="ORF">YBN1229_v1_1057</name>
</gene>
<dbReference type="AlphaFoldDB" id="A0A0D6JCB6"/>
<dbReference type="InterPro" id="IPR007344">
    <property type="entry name" value="GrpB/CoaE"/>
</dbReference>
<protein>
    <submittedName>
        <fullName evidence="1">Uncharacterized protein</fullName>
    </submittedName>
</protein>
<reference evidence="2" key="1">
    <citation type="submission" date="2015-02" db="EMBL/GenBank/DDBJ databases">
        <authorList>
            <person name="Chooi Y.-H."/>
        </authorList>
    </citation>
    <scope>NUCLEOTIDE SEQUENCE [LARGE SCALE GENOMIC DNA]</scope>
    <source>
        <strain evidence="2">strain Y</strain>
    </source>
</reference>
<dbReference type="Gene3D" id="3.30.460.10">
    <property type="entry name" value="Beta Polymerase, domain 2"/>
    <property type="match status" value="1"/>
</dbReference>
<keyword evidence="2" id="KW-1185">Reference proteome</keyword>
<proteinExistence type="predicted"/>
<dbReference type="SUPFAM" id="SSF81301">
    <property type="entry name" value="Nucleotidyltransferase"/>
    <property type="match status" value="1"/>
</dbReference>
<dbReference type="Pfam" id="PF04229">
    <property type="entry name" value="GrpB"/>
    <property type="match status" value="1"/>
</dbReference>
<dbReference type="Proteomes" id="UP000033187">
    <property type="component" value="Chromosome 1"/>
</dbReference>
<dbReference type="PANTHER" id="PTHR34822:SF1">
    <property type="entry name" value="GRPB FAMILY PROTEIN"/>
    <property type="match status" value="1"/>
</dbReference>
<name>A0A0D6JCB6_9HYPH</name>
<dbReference type="EMBL" id="LN829119">
    <property type="protein sequence ID" value="CPR16998.1"/>
    <property type="molecule type" value="Genomic_DNA"/>
</dbReference>
<evidence type="ECO:0000313" key="1">
    <source>
        <dbReference type="EMBL" id="CPR16998.1"/>
    </source>
</evidence>
<dbReference type="KEGG" id="fiy:BN1229_v1_1057"/>
<dbReference type="PANTHER" id="PTHR34822">
    <property type="entry name" value="GRPB DOMAIN PROTEIN (AFU_ORTHOLOGUE AFUA_1G01530)"/>
    <property type="match status" value="1"/>
</dbReference>
<evidence type="ECO:0000313" key="2">
    <source>
        <dbReference type="Proteomes" id="UP000033187"/>
    </source>
</evidence>
<accession>A0A0D6JCB6</accession>
<sequence length="102" mass="11599">MVGELGLPGRRYCTKSDLVTGRRLVQLHCYGQGSAEIPRHLAFRDYLLEHPEIARAYNQEKLRCQALNPNDSHAYGDCKAGWVRRVEAEALAHVRLDVNTRP</sequence>